<protein>
    <submittedName>
        <fullName evidence="1">Nadh oxidase</fullName>
    </submittedName>
</protein>
<comment type="caution">
    <text evidence="1">The sequence shown here is derived from an EMBL/GenBank/DDBJ whole genome shotgun (WGS) entry which is preliminary data.</text>
</comment>
<gene>
    <name evidence="1" type="ORF">CTRU02_214990</name>
</gene>
<organism evidence="1 2">
    <name type="scientific">Colletotrichum truncatum</name>
    <name type="common">Anthracnose fungus</name>
    <name type="synonym">Colletotrichum capsici</name>
    <dbReference type="NCBI Taxonomy" id="5467"/>
    <lineage>
        <taxon>Eukaryota</taxon>
        <taxon>Fungi</taxon>
        <taxon>Dikarya</taxon>
        <taxon>Ascomycota</taxon>
        <taxon>Pezizomycotina</taxon>
        <taxon>Sordariomycetes</taxon>
        <taxon>Hypocreomycetidae</taxon>
        <taxon>Glomerellales</taxon>
        <taxon>Glomerellaceae</taxon>
        <taxon>Colletotrichum</taxon>
        <taxon>Colletotrichum truncatum species complex</taxon>
    </lineage>
</organism>
<name>A0ACC3YED9_COLTU</name>
<accession>A0ACC3YED9</accession>
<proteinExistence type="predicted"/>
<dbReference type="EMBL" id="VUJX02000012">
    <property type="protein sequence ID" value="KAL0930170.1"/>
    <property type="molecule type" value="Genomic_DNA"/>
</dbReference>
<sequence>MLKPACSNCSLYKSECRTTTIRRRPHPARERAQPPTQHESEDTNKVSELEARLARMEKQLQQALNVNSQLLSNTLPQSPPNPTTTQVSSEGGDSTDSMDFIDPVSSSGSPSEWVTESEKPKLPPLEDIVPVIDEFFNRYNAVMPIFDQPTFMRMLSDWYMPSSQRSTAVWAAVHIALALGYRCTLKESGNLDALIDDEKVQYHMRNVQTVVSDLVTREEDLLGLQVLLGMVVLFLGTKDPKPASVLIGTAIRLAHRMHLHDKDSLQFFPPEVARHRSRLFWITYVMDKDISLRTKTPSFQLDVDIDLPLPEQQPEDLAGMMYAKNGCKFNYFRARVELSHISGKVYDQLYSTRARKVSAQDRQQRVARLETMLENWRRNIPSEFQLDSLLRCVDELSIVHMSLLYHGFFTAMVMAHGIYSHDADWVKRISSYSRATIHHLDATPIAACSGANPPLPVGWAKCVELSRSCMNLFVKSPKTDCSIWSNACAHFSGLIILLANMFVFPDHQLLITDKELANQALRLFELMLSMNHQDSFYRLHEVVKELYRRAMETVDEVTQRREEQAAAASELIDTTLPFGTQMEDEVEFFRGAEGVAFDKQFTGEVTPASSGNMGQWSLDSLQEIQNELGQAAVLVGSSYC</sequence>
<keyword evidence="2" id="KW-1185">Reference proteome</keyword>
<dbReference type="Proteomes" id="UP000805649">
    <property type="component" value="Unassembled WGS sequence"/>
</dbReference>
<evidence type="ECO:0000313" key="2">
    <source>
        <dbReference type="Proteomes" id="UP000805649"/>
    </source>
</evidence>
<evidence type="ECO:0000313" key="1">
    <source>
        <dbReference type="EMBL" id="KAL0930170.1"/>
    </source>
</evidence>
<reference evidence="1 2" key="1">
    <citation type="journal article" date="2020" name="Phytopathology">
        <title>Genome Sequence Resources of Colletotrichum truncatum, C. plurivorum, C. musicola, and C. sojae: Four Species Pathogenic to Soybean (Glycine max).</title>
        <authorList>
            <person name="Rogerio F."/>
            <person name="Boufleur T.R."/>
            <person name="Ciampi-Guillardi M."/>
            <person name="Sukno S.A."/>
            <person name="Thon M.R."/>
            <person name="Massola Junior N.S."/>
            <person name="Baroncelli R."/>
        </authorList>
    </citation>
    <scope>NUCLEOTIDE SEQUENCE [LARGE SCALE GENOMIC DNA]</scope>
    <source>
        <strain evidence="1 2">CMES1059</strain>
    </source>
</reference>